<evidence type="ECO:0000256" key="8">
    <source>
        <dbReference type="ARBA" id="ARBA00022989"/>
    </source>
</evidence>
<keyword evidence="8 10" id="KW-1133">Transmembrane helix</keyword>
<dbReference type="PANTHER" id="PTHR45436:SF5">
    <property type="entry name" value="SENSOR HISTIDINE KINASE TRCS"/>
    <property type="match status" value="1"/>
</dbReference>
<comment type="catalytic activity">
    <reaction evidence="1">
        <text>ATP + protein L-histidine = ADP + protein N-phospho-L-histidine.</text>
        <dbReference type="EC" id="2.7.13.3"/>
    </reaction>
</comment>
<dbReference type="GO" id="GO:0000155">
    <property type="term" value="F:phosphorelay sensor kinase activity"/>
    <property type="evidence" value="ECO:0007669"/>
    <property type="project" value="InterPro"/>
</dbReference>
<evidence type="ECO:0000256" key="4">
    <source>
        <dbReference type="ARBA" id="ARBA00022553"/>
    </source>
</evidence>
<dbReference type="InterPro" id="IPR036890">
    <property type="entry name" value="HATPase_C_sf"/>
</dbReference>
<keyword evidence="10" id="KW-0472">Membrane</keyword>
<dbReference type="Proteomes" id="UP000235994">
    <property type="component" value="Unassembled WGS sequence"/>
</dbReference>
<dbReference type="Pfam" id="PF00672">
    <property type="entry name" value="HAMP"/>
    <property type="match status" value="1"/>
</dbReference>
<evidence type="ECO:0000256" key="6">
    <source>
        <dbReference type="ARBA" id="ARBA00022692"/>
    </source>
</evidence>
<dbReference type="InterPro" id="IPR003660">
    <property type="entry name" value="HAMP_dom"/>
</dbReference>
<dbReference type="CDD" id="cd06225">
    <property type="entry name" value="HAMP"/>
    <property type="match status" value="1"/>
</dbReference>
<protein>
    <recommendedName>
        <fullName evidence="3">histidine kinase</fullName>
        <ecNumber evidence="3">2.7.13.3</ecNumber>
    </recommendedName>
</protein>
<evidence type="ECO:0000256" key="7">
    <source>
        <dbReference type="ARBA" id="ARBA00022777"/>
    </source>
</evidence>
<feature type="transmembrane region" description="Helical" evidence="10">
    <location>
        <begin position="191"/>
        <end position="210"/>
    </location>
</feature>
<dbReference type="SUPFAM" id="SSF55874">
    <property type="entry name" value="ATPase domain of HSP90 chaperone/DNA topoisomerase II/histidine kinase"/>
    <property type="match status" value="1"/>
</dbReference>
<dbReference type="PANTHER" id="PTHR45436">
    <property type="entry name" value="SENSOR HISTIDINE KINASE YKOH"/>
    <property type="match status" value="1"/>
</dbReference>
<dbReference type="SMART" id="SM00388">
    <property type="entry name" value="HisKA"/>
    <property type="match status" value="1"/>
</dbReference>
<organism evidence="13 14">
    <name type="scientific">Achromobacter pulmonis</name>
    <dbReference type="NCBI Taxonomy" id="1389932"/>
    <lineage>
        <taxon>Bacteria</taxon>
        <taxon>Pseudomonadati</taxon>
        <taxon>Pseudomonadota</taxon>
        <taxon>Betaproteobacteria</taxon>
        <taxon>Burkholderiales</taxon>
        <taxon>Alcaligenaceae</taxon>
        <taxon>Achromobacter</taxon>
    </lineage>
</organism>
<dbReference type="Gene3D" id="1.10.287.130">
    <property type="match status" value="1"/>
</dbReference>
<keyword evidence="6 10" id="KW-0812">Transmembrane</keyword>
<dbReference type="InterPro" id="IPR050428">
    <property type="entry name" value="TCS_sensor_his_kinase"/>
</dbReference>
<comment type="subcellular location">
    <subcellularLocation>
        <location evidence="2">Membrane</location>
    </subcellularLocation>
</comment>
<dbReference type="GeneID" id="99733376"/>
<name>A0A2N8KG42_9BURK</name>
<evidence type="ECO:0000256" key="3">
    <source>
        <dbReference type="ARBA" id="ARBA00012438"/>
    </source>
</evidence>
<feature type="domain" description="HAMP" evidence="12">
    <location>
        <begin position="211"/>
        <end position="266"/>
    </location>
</feature>
<keyword evidence="5" id="KW-0808">Transferase</keyword>
<evidence type="ECO:0000256" key="9">
    <source>
        <dbReference type="ARBA" id="ARBA00023012"/>
    </source>
</evidence>
<feature type="domain" description="Histidine kinase" evidence="11">
    <location>
        <begin position="286"/>
        <end position="494"/>
    </location>
</feature>
<dbReference type="SMART" id="SM00304">
    <property type="entry name" value="HAMP"/>
    <property type="match status" value="1"/>
</dbReference>
<sequence>MKSARWNPWSRISYRYKVPLALAAAIVVTELVVTATLMRTAYVGMLRDTRQSAMALTQVLSLSVREPLMRDDLWRVYEALRIPLTAGDGAPGLRSIIVLDPGLHVYASSDPHRYPVLTPGAGLPAELAAAAQTLRDDPRTFVFNTPDSLDATLAVAGAAVVSEDAGLAGYVLASYDASIWRQRLYDLVSQVLLVSIPGLLLLLALGWLWGNRIARPLLSLAQATQRVGREPAANIGLSLRKEGSDEIAVLGRSFASMLTQLERQEALEQEIIAAERLAAVGRVAAGVAHEINNPLGGMLNALDTLEKHGSYDELTQRTVGLTRRGLMQIRRTVGALLVEARLDSSFMHTTDWQDLRLLIEPELSEKNATLLWDVTTRDELPLPAHLVRQMVLNLLINAKNAVERGGSVSCTVTGTADRLSVEIANSGQHIPHDVLPHLFEPYRVDARGAGRAEGRSRGLGLWVTYQIVTQLQGTIEVISEEGYTAFTITLPCGAPIEKTNLELTP</sequence>
<dbReference type="RefSeq" id="WP_088590547.1">
    <property type="nucleotide sequence ID" value="NZ_POQS01000004.1"/>
</dbReference>
<dbReference type="PROSITE" id="PS50109">
    <property type="entry name" value="HIS_KIN"/>
    <property type="match status" value="1"/>
</dbReference>
<dbReference type="Pfam" id="PF00512">
    <property type="entry name" value="HisKA"/>
    <property type="match status" value="1"/>
</dbReference>
<dbReference type="Pfam" id="PF02518">
    <property type="entry name" value="HATPase_c"/>
    <property type="match status" value="1"/>
</dbReference>
<reference evidence="13 14" key="1">
    <citation type="submission" date="2018-01" db="EMBL/GenBank/DDBJ databases">
        <title>The draft genome of an aniline degradation strain ANB-1.</title>
        <authorList>
            <person name="Zhang L."/>
            <person name="Jiang J."/>
        </authorList>
    </citation>
    <scope>NUCLEOTIDE SEQUENCE [LARGE SCALE GENOMIC DNA]</scope>
    <source>
        <strain evidence="13 14">ANB-1</strain>
    </source>
</reference>
<keyword evidence="7 13" id="KW-0418">Kinase</keyword>
<feature type="transmembrane region" description="Helical" evidence="10">
    <location>
        <begin position="20"/>
        <end position="42"/>
    </location>
</feature>
<evidence type="ECO:0000256" key="10">
    <source>
        <dbReference type="SAM" id="Phobius"/>
    </source>
</evidence>
<dbReference type="PROSITE" id="PS50885">
    <property type="entry name" value="HAMP"/>
    <property type="match status" value="1"/>
</dbReference>
<dbReference type="InterPro" id="IPR003661">
    <property type="entry name" value="HisK_dim/P_dom"/>
</dbReference>
<evidence type="ECO:0000259" key="11">
    <source>
        <dbReference type="PROSITE" id="PS50109"/>
    </source>
</evidence>
<keyword evidence="9" id="KW-0902">Two-component regulatory system</keyword>
<proteinExistence type="predicted"/>
<evidence type="ECO:0000259" key="12">
    <source>
        <dbReference type="PROSITE" id="PS50885"/>
    </source>
</evidence>
<keyword evidence="4" id="KW-0597">Phosphoprotein</keyword>
<dbReference type="EMBL" id="POQS01000004">
    <property type="protein sequence ID" value="PND32426.1"/>
    <property type="molecule type" value="Genomic_DNA"/>
</dbReference>
<evidence type="ECO:0000256" key="2">
    <source>
        <dbReference type="ARBA" id="ARBA00004370"/>
    </source>
</evidence>
<dbReference type="InterPro" id="IPR003594">
    <property type="entry name" value="HATPase_dom"/>
</dbReference>
<evidence type="ECO:0000313" key="14">
    <source>
        <dbReference type="Proteomes" id="UP000235994"/>
    </source>
</evidence>
<evidence type="ECO:0000256" key="1">
    <source>
        <dbReference type="ARBA" id="ARBA00000085"/>
    </source>
</evidence>
<comment type="caution">
    <text evidence="13">The sequence shown here is derived from an EMBL/GenBank/DDBJ whole genome shotgun (WGS) entry which is preliminary data.</text>
</comment>
<dbReference type="InterPro" id="IPR036097">
    <property type="entry name" value="HisK_dim/P_sf"/>
</dbReference>
<dbReference type="Gene3D" id="3.30.565.10">
    <property type="entry name" value="Histidine kinase-like ATPase, C-terminal domain"/>
    <property type="match status" value="1"/>
</dbReference>
<dbReference type="Gene3D" id="6.10.340.10">
    <property type="match status" value="1"/>
</dbReference>
<gene>
    <name evidence="13" type="ORF">C1I89_15200</name>
</gene>
<dbReference type="EC" id="2.7.13.3" evidence="3"/>
<dbReference type="CDD" id="cd00082">
    <property type="entry name" value="HisKA"/>
    <property type="match status" value="1"/>
</dbReference>
<evidence type="ECO:0000313" key="13">
    <source>
        <dbReference type="EMBL" id="PND32426.1"/>
    </source>
</evidence>
<dbReference type="GO" id="GO:0005886">
    <property type="term" value="C:plasma membrane"/>
    <property type="evidence" value="ECO:0007669"/>
    <property type="project" value="TreeGrafter"/>
</dbReference>
<dbReference type="AlphaFoldDB" id="A0A2N8KG42"/>
<keyword evidence="14" id="KW-1185">Reference proteome</keyword>
<dbReference type="SMART" id="SM00387">
    <property type="entry name" value="HATPase_c"/>
    <property type="match status" value="1"/>
</dbReference>
<dbReference type="InterPro" id="IPR005467">
    <property type="entry name" value="His_kinase_dom"/>
</dbReference>
<evidence type="ECO:0000256" key="5">
    <source>
        <dbReference type="ARBA" id="ARBA00022679"/>
    </source>
</evidence>
<dbReference type="SUPFAM" id="SSF47384">
    <property type="entry name" value="Homodimeric domain of signal transducing histidine kinase"/>
    <property type="match status" value="1"/>
</dbReference>
<accession>A0A2N8KG42</accession>